<dbReference type="GO" id="GO:0016747">
    <property type="term" value="F:acyltransferase activity, transferring groups other than amino-acyl groups"/>
    <property type="evidence" value="ECO:0007669"/>
    <property type="project" value="InterPro"/>
</dbReference>
<feature type="domain" description="N-acetyltransferase" evidence="3">
    <location>
        <begin position="25"/>
        <end position="172"/>
    </location>
</feature>
<protein>
    <submittedName>
        <fullName evidence="4">Ribosomal protein S18 acetylase RimI-like enzyme</fullName>
    </submittedName>
</protein>
<dbReference type="EMBL" id="JACIJF010000003">
    <property type="protein sequence ID" value="MBB5710351.1"/>
    <property type="molecule type" value="Genomic_DNA"/>
</dbReference>
<dbReference type="InterPro" id="IPR050832">
    <property type="entry name" value="Bact_Acetyltransf"/>
</dbReference>
<reference evidence="4 5" key="1">
    <citation type="submission" date="2020-08" db="EMBL/GenBank/DDBJ databases">
        <title>Genomic Encyclopedia of Type Strains, Phase IV (KMG-IV): sequencing the most valuable type-strain genomes for metagenomic binning, comparative biology and taxonomic classification.</title>
        <authorList>
            <person name="Goeker M."/>
        </authorList>
    </citation>
    <scope>NUCLEOTIDE SEQUENCE [LARGE SCALE GENOMIC DNA]</scope>
    <source>
        <strain evidence="4 5">DSM 26736</strain>
    </source>
</reference>
<accession>A0A840YPR3</accession>
<name>A0A840YPR3_9SPHN</name>
<dbReference type="Proteomes" id="UP000527143">
    <property type="component" value="Unassembled WGS sequence"/>
</dbReference>
<proteinExistence type="predicted"/>
<evidence type="ECO:0000313" key="5">
    <source>
        <dbReference type="Proteomes" id="UP000527143"/>
    </source>
</evidence>
<evidence type="ECO:0000256" key="2">
    <source>
        <dbReference type="ARBA" id="ARBA00023315"/>
    </source>
</evidence>
<dbReference type="SUPFAM" id="SSF55729">
    <property type="entry name" value="Acyl-CoA N-acyltransferases (Nat)"/>
    <property type="match status" value="1"/>
</dbReference>
<keyword evidence="5" id="KW-1185">Reference proteome</keyword>
<keyword evidence="2" id="KW-0012">Acyltransferase</keyword>
<dbReference type="InterPro" id="IPR000182">
    <property type="entry name" value="GNAT_dom"/>
</dbReference>
<dbReference type="PROSITE" id="PS51186">
    <property type="entry name" value="GNAT"/>
    <property type="match status" value="1"/>
</dbReference>
<organism evidence="4 5">
    <name type="scientific">Sphingomonas xinjiangensis</name>
    <dbReference type="NCBI Taxonomy" id="643568"/>
    <lineage>
        <taxon>Bacteria</taxon>
        <taxon>Pseudomonadati</taxon>
        <taxon>Pseudomonadota</taxon>
        <taxon>Alphaproteobacteria</taxon>
        <taxon>Sphingomonadales</taxon>
        <taxon>Sphingomonadaceae</taxon>
        <taxon>Sphingomonas</taxon>
    </lineage>
</organism>
<dbReference type="Pfam" id="PF00583">
    <property type="entry name" value="Acetyltransf_1"/>
    <property type="match status" value="1"/>
</dbReference>
<evidence type="ECO:0000256" key="1">
    <source>
        <dbReference type="ARBA" id="ARBA00022679"/>
    </source>
</evidence>
<dbReference type="GO" id="GO:0005840">
    <property type="term" value="C:ribosome"/>
    <property type="evidence" value="ECO:0007669"/>
    <property type="project" value="UniProtKB-KW"/>
</dbReference>
<dbReference type="CDD" id="cd04301">
    <property type="entry name" value="NAT_SF"/>
    <property type="match status" value="1"/>
</dbReference>
<evidence type="ECO:0000313" key="4">
    <source>
        <dbReference type="EMBL" id="MBB5710351.1"/>
    </source>
</evidence>
<dbReference type="AlphaFoldDB" id="A0A840YPR3"/>
<dbReference type="InterPro" id="IPR016181">
    <property type="entry name" value="Acyl_CoA_acyltransferase"/>
</dbReference>
<comment type="caution">
    <text evidence="4">The sequence shown here is derived from an EMBL/GenBank/DDBJ whole genome shotgun (WGS) entry which is preliminary data.</text>
</comment>
<dbReference type="PANTHER" id="PTHR43877">
    <property type="entry name" value="AMINOALKYLPHOSPHONATE N-ACETYLTRANSFERASE-RELATED-RELATED"/>
    <property type="match status" value="1"/>
</dbReference>
<evidence type="ECO:0000259" key="3">
    <source>
        <dbReference type="PROSITE" id="PS51186"/>
    </source>
</evidence>
<sequence>MPDTHWTVCEAGLADAPALAVIGAASFLDTFAGVLSGSAIVEHCLGANSAERYAQYLSDGGRAWLAKIAPGAAPIGFALLTKPQIEGAQDGDIELKRIYTLSRFHGTGVGAALMQAVVAGAQGHARLLLGVYGANERAIAFYRKNGFDQIATRKFDIGGTLYDDVVLARPLAA</sequence>
<gene>
    <name evidence="4" type="ORF">FHT02_001579</name>
</gene>
<keyword evidence="4" id="KW-0689">Ribosomal protein</keyword>
<keyword evidence="1" id="KW-0808">Transferase</keyword>
<dbReference type="Gene3D" id="3.40.630.30">
    <property type="match status" value="1"/>
</dbReference>
<dbReference type="RefSeq" id="WP_184086164.1">
    <property type="nucleotide sequence ID" value="NZ_JACIJF010000003.1"/>
</dbReference>
<keyword evidence="4" id="KW-0687">Ribonucleoprotein</keyword>